<keyword evidence="10" id="KW-0067">ATP-binding</keyword>
<keyword evidence="7 14" id="KW-0812">Transmembrane</keyword>
<evidence type="ECO:0000313" key="19">
    <source>
        <dbReference type="EMBL" id="ATF25886.1"/>
    </source>
</evidence>
<evidence type="ECO:0000313" key="20">
    <source>
        <dbReference type="EMBL" id="SPP29384.1"/>
    </source>
</evidence>
<evidence type="ECO:0000256" key="7">
    <source>
        <dbReference type="ARBA" id="ARBA00022692"/>
    </source>
</evidence>
<dbReference type="InterPro" id="IPR036890">
    <property type="entry name" value="HATPase_C_sf"/>
</dbReference>
<dbReference type="CDD" id="cd00075">
    <property type="entry name" value="HATPase"/>
    <property type="match status" value="1"/>
</dbReference>
<keyword evidence="4" id="KW-1003">Cell membrane</keyword>
<gene>
    <name evidence="20" type="primary">walK</name>
    <name evidence="20" type="ORF">BTBSAS_50032</name>
    <name evidence="19" type="ORF">CNY62_05440</name>
</gene>
<dbReference type="InterPro" id="IPR057640">
    <property type="entry name" value="Cache_WalK"/>
</dbReference>
<reference evidence="19 21" key="1">
    <citation type="submission" date="2017-09" db="EMBL/GenBank/DDBJ databases">
        <title>Complete Genome Sequences of Two Strains of the Meat Spoilage Bacterium Brochothrix thermosphacta Isolated from Ground Chicken.</title>
        <authorList>
            <person name="Paoli G.C."/>
            <person name="Wijey C."/>
            <person name="Chen C.-Y."/>
            <person name="Nguyen L."/>
            <person name="Yan X."/>
            <person name="Irwin P.L."/>
        </authorList>
    </citation>
    <scope>NUCLEOTIDE SEQUENCE [LARGE SCALE GENOMIC DNA]</scope>
    <source>
        <strain evidence="19 21">BI</strain>
    </source>
</reference>
<dbReference type="Pfam" id="PF02518">
    <property type="entry name" value="HATPase_c"/>
    <property type="match status" value="1"/>
</dbReference>
<dbReference type="InterPro" id="IPR003661">
    <property type="entry name" value="HisK_dim/P_dom"/>
</dbReference>
<dbReference type="InterPro" id="IPR049814">
    <property type="entry name" value="Resp_reg_WalK"/>
</dbReference>
<dbReference type="Pfam" id="PF00512">
    <property type="entry name" value="HisKA"/>
    <property type="match status" value="1"/>
</dbReference>
<dbReference type="InterPro" id="IPR003660">
    <property type="entry name" value="HAMP_dom"/>
</dbReference>
<evidence type="ECO:0000256" key="8">
    <source>
        <dbReference type="ARBA" id="ARBA00022741"/>
    </source>
</evidence>
<dbReference type="SUPFAM" id="SSF158472">
    <property type="entry name" value="HAMP domain-like"/>
    <property type="match status" value="1"/>
</dbReference>
<dbReference type="PANTHER" id="PTHR45453">
    <property type="entry name" value="PHOSPHATE REGULON SENSOR PROTEIN PHOR"/>
    <property type="match status" value="1"/>
</dbReference>
<protein>
    <recommendedName>
        <fullName evidence="3">histidine kinase</fullName>
        <ecNumber evidence="3">2.7.13.3</ecNumber>
    </recommendedName>
</protein>
<dbReference type="PANTHER" id="PTHR45453:SF1">
    <property type="entry name" value="PHOSPHATE REGULON SENSOR PROTEIN PHOR"/>
    <property type="match status" value="1"/>
</dbReference>
<dbReference type="AlphaFoldDB" id="A0A1D2K437"/>
<dbReference type="SUPFAM" id="SSF55785">
    <property type="entry name" value="PYP-like sensor domain (PAS domain)"/>
    <property type="match status" value="1"/>
</dbReference>
<evidence type="ECO:0000259" key="15">
    <source>
        <dbReference type="PROSITE" id="PS50109"/>
    </source>
</evidence>
<dbReference type="GO" id="GO:0006355">
    <property type="term" value="P:regulation of DNA-templated transcription"/>
    <property type="evidence" value="ECO:0007669"/>
    <property type="project" value="InterPro"/>
</dbReference>
<dbReference type="RefSeq" id="WP_029091480.1">
    <property type="nucleotide sequence ID" value="NZ_CBCPHX010000004.1"/>
</dbReference>
<evidence type="ECO:0000256" key="13">
    <source>
        <dbReference type="ARBA" id="ARBA00023136"/>
    </source>
</evidence>
<accession>A0A1D2K437</accession>
<dbReference type="Gene3D" id="3.30.565.10">
    <property type="entry name" value="Histidine kinase-like ATPase, C-terminal domain"/>
    <property type="match status" value="1"/>
</dbReference>
<evidence type="ECO:0000256" key="6">
    <source>
        <dbReference type="ARBA" id="ARBA00022679"/>
    </source>
</evidence>
<evidence type="ECO:0000256" key="11">
    <source>
        <dbReference type="ARBA" id="ARBA00022989"/>
    </source>
</evidence>
<keyword evidence="13 14" id="KW-0472">Membrane</keyword>
<dbReference type="InterPro" id="IPR000014">
    <property type="entry name" value="PAS"/>
</dbReference>
<keyword evidence="21" id="KW-1185">Reference proteome</keyword>
<dbReference type="STRING" id="2756.BFR44_06420"/>
<feature type="domain" description="HAMP" evidence="18">
    <location>
        <begin position="213"/>
        <end position="265"/>
    </location>
</feature>
<dbReference type="Gene3D" id="1.10.8.500">
    <property type="entry name" value="HAMP domain in histidine kinase"/>
    <property type="match status" value="1"/>
</dbReference>
<dbReference type="EMBL" id="CP023483">
    <property type="protein sequence ID" value="ATF25886.1"/>
    <property type="molecule type" value="Genomic_DNA"/>
</dbReference>
<keyword evidence="6" id="KW-0808">Transferase</keyword>
<dbReference type="OrthoDB" id="9813151at2"/>
<dbReference type="PRINTS" id="PR00344">
    <property type="entry name" value="BCTRLSENSOR"/>
</dbReference>
<dbReference type="Proteomes" id="UP000270190">
    <property type="component" value="Unassembled WGS sequence"/>
</dbReference>
<dbReference type="CDD" id="cd00082">
    <property type="entry name" value="HisKA"/>
    <property type="match status" value="1"/>
</dbReference>
<keyword evidence="11 14" id="KW-1133">Transmembrane helix</keyword>
<dbReference type="Pfam" id="PF00989">
    <property type="entry name" value="PAS"/>
    <property type="match status" value="1"/>
</dbReference>
<dbReference type="NCBIfam" id="NF033092">
    <property type="entry name" value="HK_WalK"/>
    <property type="match status" value="1"/>
</dbReference>
<dbReference type="KEGG" id="bths:CNY62_05440"/>
<keyword evidence="5" id="KW-0597">Phosphoprotein</keyword>
<dbReference type="CDD" id="cd06225">
    <property type="entry name" value="HAMP"/>
    <property type="match status" value="1"/>
</dbReference>
<evidence type="ECO:0000256" key="2">
    <source>
        <dbReference type="ARBA" id="ARBA00004651"/>
    </source>
</evidence>
<dbReference type="FunFam" id="1.10.287.130:FF:000001">
    <property type="entry name" value="Two-component sensor histidine kinase"/>
    <property type="match status" value="1"/>
</dbReference>
<feature type="transmembrane region" description="Helical" evidence="14">
    <location>
        <begin position="12"/>
        <end position="34"/>
    </location>
</feature>
<dbReference type="InterPro" id="IPR004358">
    <property type="entry name" value="Sig_transdc_His_kin-like_C"/>
</dbReference>
<dbReference type="SUPFAM" id="SSF47384">
    <property type="entry name" value="Homodimeric domain of signal transducing histidine kinase"/>
    <property type="match status" value="1"/>
</dbReference>
<sequence length="619" mass="70408">MKRLKIYQSIHFKIVLVYMLLVLIAMQIISAYFVQKVEHQLVYNFQQSIRDRVSLLENNIQEVISEVDKKANQSTKEKEQETEAEIQKSMSSFAGSLTNVREVRVVDSGGRVIGTTDNDNQQIVGQQSKDQMVRRTLLNNTKEDSVLLDKDKKQRVWVLAQPVKLQNNTRGVIYIVSEIEQVYTQVSEITSIFVKGTVFAMAITCLLGVWLARTITKPIKEMREQAVAMTRGNYSRKVKVYGVDEIGQLATAFNILTRKVQDAQASVEGESRKLSSILSYMTDGVIATDRRGKIMLINRPAADMLKINQEDAMSRPIAEVLKIESDHTYETLLEEKDSVTIDLSTERQNYVLRANFSAIQRETGFINGVIAVLHDITEQERVDAELREFVANVSHELRTPLTSMASYLEALGDGAWKDENIAPHFIQVTQNETERMIRLVNDLLKLSRLDSGRTKIERNFVHFNSFFNQIIDRHEMSKKDSITFKRYITTEYILIEVDEDKIVQVIDNIISNAIKYSPDGGTISFYLARQGDEIKVSIRDQGMGIPADNLEKIFQRFFRVDKARSRAMGGTGLGLAISKEMIDAHGGRIWAESTEEKGTIISFTLPYDDSVEEAEEGWD</sequence>
<dbReference type="SMART" id="SM00388">
    <property type="entry name" value="HisKA"/>
    <property type="match status" value="1"/>
</dbReference>
<evidence type="ECO:0000256" key="5">
    <source>
        <dbReference type="ARBA" id="ARBA00022553"/>
    </source>
</evidence>
<evidence type="ECO:0000256" key="9">
    <source>
        <dbReference type="ARBA" id="ARBA00022777"/>
    </source>
</evidence>
<dbReference type="GO" id="GO:0004721">
    <property type="term" value="F:phosphoprotein phosphatase activity"/>
    <property type="evidence" value="ECO:0007669"/>
    <property type="project" value="TreeGrafter"/>
</dbReference>
<reference evidence="20" key="3">
    <citation type="submission" date="2018-04" db="EMBL/GenBank/DDBJ databases">
        <authorList>
            <person name="Go L.Y."/>
            <person name="Mitchell J.A."/>
        </authorList>
    </citation>
    <scope>NUCLEOTIDE SEQUENCE</scope>
    <source>
        <strain evidence="20">BSAS1 3</strain>
    </source>
</reference>
<dbReference type="InterPro" id="IPR005467">
    <property type="entry name" value="His_kinase_dom"/>
</dbReference>
<evidence type="ECO:0000256" key="4">
    <source>
        <dbReference type="ARBA" id="ARBA00022475"/>
    </source>
</evidence>
<name>A0A1D2K437_BROTH</name>
<dbReference type="FunFam" id="3.30.565.10:FF:000006">
    <property type="entry name" value="Sensor histidine kinase WalK"/>
    <property type="match status" value="1"/>
</dbReference>
<comment type="subcellular location">
    <subcellularLocation>
        <location evidence="2">Cell membrane</location>
        <topology evidence="2">Multi-pass membrane protein</topology>
    </subcellularLocation>
</comment>
<keyword evidence="12" id="KW-0902">Two-component regulatory system</keyword>
<dbReference type="PROSITE" id="PS50112">
    <property type="entry name" value="PAS"/>
    <property type="match status" value="1"/>
</dbReference>
<dbReference type="EC" id="2.7.13.3" evidence="3"/>
<feature type="domain" description="PAS" evidence="16">
    <location>
        <begin position="270"/>
        <end position="335"/>
    </location>
</feature>
<dbReference type="SMART" id="SM00304">
    <property type="entry name" value="HAMP"/>
    <property type="match status" value="1"/>
</dbReference>
<dbReference type="PROSITE" id="PS50885">
    <property type="entry name" value="HAMP"/>
    <property type="match status" value="1"/>
</dbReference>
<dbReference type="Gene3D" id="3.30.450.20">
    <property type="entry name" value="PAS domain"/>
    <property type="match status" value="2"/>
</dbReference>
<dbReference type="NCBIfam" id="TIGR00229">
    <property type="entry name" value="sensory_box"/>
    <property type="match status" value="1"/>
</dbReference>
<dbReference type="InterPro" id="IPR003594">
    <property type="entry name" value="HATPase_dom"/>
</dbReference>
<reference evidence="22" key="2">
    <citation type="submission" date="2018-04" db="EMBL/GenBank/DDBJ databases">
        <authorList>
            <person name="Illikoud N."/>
        </authorList>
    </citation>
    <scope>NUCLEOTIDE SEQUENCE [LARGE SCALE GENOMIC DNA]</scope>
</reference>
<dbReference type="InterPro" id="IPR050351">
    <property type="entry name" value="BphY/WalK/GraS-like"/>
</dbReference>
<dbReference type="CDD" id="cd00130">
    <property type="entry name" value="PAS"/>
    <property type="match status" value="1"/>
</dbReference>
<keyword evidence="9 19" id="KW-0418">Kinase</keyword>
<dbReference type="InterPro" id="IPR036097">
    <property type="entry name" value="HisK_dim/P_sf"/>
</dbReference>
<comment type="catalytic activity">
    <reaction evidence="1">
        <text>ATP + protein L-histidine = ADP + protein N-phospho-L-histidine.</text>
        <dbReference type="EC" id="2.7.13.3"/>
    </reaction>
</comment>
<evidence type="ECO:0000256" key="10">
    <source>
        <dbReference type="ARBA" id="ARBA00022840"/>
    </source>
</evidence>
<evidence type="ECO:0000256" key="3">
    <source>
        <dbReference type="ARBA" id="ARBA00012438"/>
    </source>
</evidence>
<proteinExistence type="predicted"/>
<evidence type="ECO:0000256" key="14">
    <source>
        <dbReference type="SAM" id="Phobius"/>
    </source>
</evidence>
<evidence type="ECO:0000313" key="21">
    <source>
        <dbReference type="Proteomes" id="UP000243591"/>
    </source>
</evidence>
<dbReference type="Pfam" id="PF23846">
    <property type="entry name" value="Cache_WalK"/>
    <property type="match status" value="1"/>
</dbReference>
<evidence type="ECO:0000313" key="22">
    <source>
        <dbReference type="Proteomes" id="UP000270190"/>
    </source>
</evidence>
<feature type="domain" description="PAC" evidence="17">
    <location>
        <begin position="327"/>
        <end position="388"/>
    </location>
</feature>
<dbReference type="GO" id="GO:0005886">
    <property type="term" value="C:plasma membrane"/>
    <property type="evidence" value="ECO:0007669"/>
    <property type="project" value="UniProtKB-SubCell"/>
</dbReference>
<dbReference type="Gene3D" id="1.10.287.130">
    <property type="match status" value="1"/>
</dbReference>
<dbReference type="InterPro" id="IPR000700">
    <property type="entry name" value="PAS-assoc_C"/>
</dbReference>
<dbReference type="InterPro" id="IPR013767">
    <property type="entry name" value="PAS_fold"/>
</dbReference>
<dbReference type="PROSITE" id="PS50109">
    <property type="entry name" value="HIS_KIN"/>
    <property type="match status" value="1"/>
</dbReference>
<dbReference type="GO" id="GO:0000155">
    <property type="term" value="F:phosphorelay sensor kinase activity"/>
    <property type="evidence" value="ECO:0007669"/>
    <property type="project" value="InterPro"/>
</dbReference>
<dbReference type="SUPFAM" id="SSF55874">
    <property type="entry name" value="ATPase domain of HSP90 chaperone/DNA topoisomerase II/histidine kinase"/>
    <property type="match status" value="1"/>
</dbReference>
<evidence type="ECO:0000256" key="12">
    <source>
        <dbReference type="ARBA" id="ARBA00023012"/>
    </source>
</evidence>
<dbReference type="InterPro" id="IPR035965">
    <property type="entry name" value="PAS-like_dom_sf"/>
</dbReference>
<organism evidence="19 21">
    <name type="scientific">Brochothrix thermosphacta</name>
    <name type="common">Microbacterium thermosphactum</name>
    <dbReference type="NCBI Taxonomy" id="2756"/>
    <lineage>
        <taxon>Bacteria</taxon>
        <taxon>Bacillati</taxon>
        <taxon>Bacillota</taxon>
        <taxon>Bacilli</taxon>
        <taxon>Bacillales</taxon>
        <taxon>Listeriaceae</taxon>
        <taxon>Brochothrix</taxon>
    </lineage>
</organism>
<evidence type="ECO:0000259" key="18">
    <source>
        <dbReference type="PROSITE" id="PS50885"/>
    </source>
</evidence>
<evidence type="ECO:0000259" key="17">
    <source>
        <dbReference type="PROSITE" id="PS50113"/>
    </source>
</evidence>
<dbReference type="Proteomes" id="UP000243591">
    <property type="component" value="Chromosome"/>
</dbReference>
<dbReference type="SMART" id="SM00091">
    <property type="entry name" value="PAS"/>
    <property type="match status" value="1"/>
</dbReference>
<dbReference type="EMBL" id="OUNC01000045">
    <property type="protein sequence ID" value="SPP29384.1"/>
    <property type="molecule type" value="Genomic_DNA"/>
</dbReference>
<keyword evidence="8" id="KW-0547">Nucleotide-binding</keyword>
<dbReference type="GO" id="GO:0016036">
    <property type="term" value="P:cellular response to phosphate starvation"/>
    <property type="evidence" value="ECO:0007669"/>
    <property type="project" value="TreeGrafter"/>
</dbReference>
<feature type="domain" description="Histidine kinase" evidence="15">
    <location>
        <begin position="392"/>
        <end position="609"/>
    </location>
</feature>
<dbReference type="SMART" id="SM00387">
    <property type="entry name" value="HATPase_c"/>
    <property type="match status" value="1"/>
</dbReference>
<dbReference type="GO" id="GO:0005524">
    <property type="term" value="F:ATP binding"/>
    <property type="evidence" value="ECO:0007669"/>
    <property type="project" value="UniProtKB-KW"/>
</dbReference>
<evidence type="ECO:0000256" key="1">
    <source>
        <dbReference type="ARBA" id="ARBA00000085"/>
    </source>
</evidence>
<dbReference type="PROSITE" id="PS50113">
    <property type="entry name" value="PAC"/>
    <property type="match status" value="1"/>
</dbReference>
<dbReference type="Pfam" id="PF00672">
    <property type="entry name" value="HAMP"/>
    <property type="match status" value="1"/>
</dbReference>
<evidence type="ECO:0000259" key="16">
    <source>
        <dbReference type="PROSITE" id="PS50112"/>
    </source>
</evidence>